<dbReference type="Pfam" id="PF03835">
    <property type="entry name" value="Rad4"/>
    <property type="match status" value="1"/>
</dbReference>
<dbReference type="SMART" id="SM01032">
    <property type="entry name" value="BHD_3"/>
    <property type="match status" value="1"/>
</dbReference>
<dbReference type="InterPro" id="IPR036985">
    <property type="entry name" value="Transglutaminase-like_sf"/>
</dbReference>
<sequence>MAPGRGKGKAAVKPTASSSRQSGRRTTRSRGAVDDDVPDVYRSMLAEADDAVDDQDRPLKKRKVTPKKNAETEESSSAGRGISVESANLVPKRRPVGAGQLPRSSLQTVVDTSDSDASDLEFEDVDLDGPRADAVDGIEDLAISVQPESSSKRPAQSRRKPASVAEKSQRLLVHKLHVLCLLAHCMYVNGRCNNAVAQKHLKNLLSPRTMSYLNPKASDSQFQRNRSFMDGLEQAVDAFNAECRLGGAGLMRPHWSVEGEAERPFESKAVDGSDFVTAAQTLEGSQDMGNQLFCAMLRSAGVDTRIVCSLQVLPFASVAKGSTPKKPVKEVIFAMASSEDPLKTRKSADDTAVTDSSTVGKVPSARRRLGQPSFASDSTPKPPTTPKKKTRPAPKLSYPVFWVEAFNEAQQKWIPVDPVVTHTINKAAKLEPPASYEYNQLLYVIAFEDDGSARDVTRRYAKAYNAKTRRHRVESSTDGARWFKKTMRLFSRGGGKLDRDQVEDSELAQKEAREGMPGNVLDFKDHPYYALERHTKRHEVIHPRREVGKVNAGTAAKPRMEAVFRRKDVLVCRSADKWYRIGREVKEGEQPLKHVPARRRRQQSVEDGVEDDAQTTGLYAPHQTQLYVPPPVQKGRIIKNVYGNLDVYAPSMVPAGGVHIRHSLAQRAAKLLRVDYADAVTGFKFQGRQGTAIMDGVVVAQQFGDAVRAVIEGFEQDQLEEESKARSLLALRVWKRFLTGLRIRERVEGYGDGTKKADASEDEEMPDAAFYAGPLVEDERPLITAGKFTIDELLAPTPKPVPEKRKRVVHDDESDEDFAQVSDDEAGYGPGGFFPSTEANDTHMAGGFVPAGDDGEPGGFLPDSHEEGGGFVTEDHGPGDGGGFVPEDHNPGDGGGGFLPGDEEGGQAGGFLPDPGQDDEAGGFLPDQHPVDNVGTEHAPDPGPSTLTNDDEDEDEDDDDDDLFGEQHATTEAEEITTPAGRKDVAEDGSTASFNHTNDDVDVEMTYDEKGKEKIEKEAEMDSDKASLPSHDPDDEDAEPDWLDSD</sequence>
<feature type="compositionally biased region" description="Basic and acidic residues" evidence="6">
    <location>
        <begin position="863"/>
        <end position="878"/>
    </location>
</feature>
<comment type="similarity">
    <text evidence="2">Belongs to the XPC family.</text>
</comment>
<protein>
    <recommendedName>
        <fullName evidence="12">Rad4-domain-containing protein</fullName>
    </recommendedName>
</protein>
<evidence type="ECO:0008006" key="12">
    <source>
        <dbReference type="Google" id="ProtNLM"/>
    </source>
</evidence>
<feature type="compositionally biased region" description="Acidic residues" evidence="6">
    <location>
        <begin position="949"/>
        <end position="964"/>
    </location>
</feature>
<keyword evidence="4" id="KW-0234">DNA repair</keyword>
<dbReference type="InterPro" id="IPR018328">
    <property type="entry name" value="Rad4_beta-hairpin_dom3"/>
</dbReference>
<feature type="domain" description="Rad4 beta-hairpin" evidence="7">
    <location>
        <begin position="512"/>
        <end position="570"/>
    </location>
</feature>
<keyword evidence="3" id="KW-0227">DNA damage</keyword>
<evidence type="ECO:0000313" key="10">
    <source>
        <dbReference type="EMBL" id="KAK4506327.1"/>
    </source>
</evidence>
<feature type="compositionally biased region" description="Acidic residues" evidence="6">
    <location>
        <begin position="1033"/>
        <end position="1046"/>
    </location>
</feature>
<dbReference type="InterPro" id="IPR018325">
    <property type="entry name" value="Rad4/PNGase_transGLS-fold"/>
</dbReference>
<feature type="region of interest" description="Disordered" evidence="6">
    <location>
        <begin position="795"/>
        <end position="1046"/>
    </location>
</feature>
<evidence type="ECO:0000256" key="4">
    <source>
        <dbReference type="ARBA" id="ARBA00023204"/>
    </source>
</evidence>
<dbReference type="InterPro" id="IPR038765">
    <property type="entry name" value="Papain-like_cys_pep_sf"/>
</dbReference>
<evidence type="ECO:0000256" key="2">
    <source>
        <dbReference type="ARBA" id="ARBA00009525"/>
    </source>
</evidence>
<dbReference type="Proteomes" id="UP001305779">
    <property type="component" value="Unassembled WGS sequence"/>
</dbReference>
<comment type="caution">
    <text evidence="10">The sequence shown here is derived from an EMBL/GenBank/DDBJ whole genome shotgun (WGS) entry which is preliminary data.</text>
</comment>
<evidence type="ECO:0000259" key="7">
    <source>
        <dbReference type="SMART" id="SM01030"/>
    </source>
</evidence>
<feature type="compositionally biased region" description="Acidic residues" evidence="6">
    <location>
        <begin position="812"/>
        <end position="826"/>
    </location>
</feature>
<feature type="compositionally biased region" description="Acidic residues" evidence="6">
    <location>
        <begin position="113"/>
        <end position="127"/>
    </location>
</feature>
<dbReference type="InterPro" id="IPR004583">
    <property type="entry name" value="DNA_repair_Rad4"/>
</dbReference>
<dbReference type="Gene3D" id="3.90.260.10">
    <property type="entry name" value="Transglutaminase-like"/>
    <property type="match status" value="1"/>
</dbReference>
<feature type="region of interest" description="Disordered" evidence="6">
    <location>
        <begin position="1"/>
        <end position="130"/>
    </location>
</feature>
<dbReference type="PANTHER" id="PTHR12135:SF0">
    <property type="entry name" value="DNA REPAIR PROTEIN COMPLEMENTING XP-C CELLS"/>
    <property type="match status" value="1"/>
</dbReference>
<accession>A0ABR0EXG0</accession>
<dbReference type="SMART" id="SM01030">
    <property type="entry name" value="BHD_1"/>
    <property type="match status" value="1"/>
</dbReference>
<evidence type="ECO:0000259" key="9">
    <source>
        <dbReference type="SMART" id="SM01032"/>
    </source>
</evidence>
<comment type="subcellular location">
    <subcellularLocation>
        <location evidence="1">Nucleus</location>
    </subcellularLocation>
</comment>
<dbReference type="PANTHER" id="PTHR12135">
    <property type="entry name" value="DNA REPAIR PROTEIN XP-C / RAD4"/>
    <property type="match status" value="1"/>
</dbReference>
<evidence type="ECO:0000259" key="8">
    <source>
        <dbReference type="SMART" id="SM01031"/>
    </source>
</evidence>
<evidence type="ECO:0000256" key="3">
    <source>
        <dbReference type="ARBA" id="ARBA00022763"/>
    </source>
</evidence>
<evidence type="ECO:0000313" key="11">
    <source>
        <dbReference type="Proteomes" id="UP001305779"/>
    </source>
</evidence>
<dbReference type="Pfam" id="PF10403">
    <property type="entry name" value="BHD_1"/>
    <property type="match status" value="1"/>
</dbReference>
<dbReference type="Gene3D" id="3.30.60.290">
    <property type="entry name" value="Rad4, beta-hairpin domain BHD2"/>
    <property type="match status" value="1"/>
</dbReference>
<proteinExistence type="inferred from homology"/>
<dbReference type="InterPro" id="IPR018327">
    <property type="entry name" value="BHD_2"/>
</dbReference>
<dbReference type="Gene3D" id="3.30.70.2460">
    <property type="entry name" value="Rad4, beta-hairpin domain BHD3"/>
    <property type="match status" value="1"/>
</dbReference>
<dbReference type="EMBL" id="JAXOVC010000001">
    <property type="protein sequence ID" value="KAK4506327.1"/>
    <property type="molecule type" value="Genomic_DNA"/>
</dbReference>
<evidence type="ECO:0000256" key="5">
    <source>
        <dbReference type="ARBA" id="ARBA00023242"/>
    </source>
</evidence>
<feature type="region of interest" description="Disordered" evidence="6">
    <location>
        <begin position="593"/>
        <end position="616"/>
    </location>
</feature>
<organism evidence="10 11">
    <name type="scientific">Zasmidium cellare</name>
    <name type="common">Wine cellar mold</name>
    <name type="synonym">Racodium cellare</name>
    <dbReference type="NCBI Taxonomy" id="395010"/>
    <lineage>
        <taxon>Eukaryota</taxon>
        <taxon>Fungi</taxon>
        <taxon>Dikarya</taxon>
        <taxon>Ascomycota</taxon>
        <taxon>Pezizomycotina</taxon>
        <taxon>Dothideomycetes</taxon>
        <taxon>Dothideomycetidae</taxon>
        <taxon>Mycosphaerellales</taxon>
        <taxon>Mycosphaerellaceae</taxon>
        <taxon>Zasmidium</taxon>
    </lineage>
</organism>
<dbReference type="SUPFAM" id="SSF54001">
    <property type="entry name" value="Cysteine proteinases"/>
    <property type="match status" value="1"/>
</dbReference>
<dbReference type="Pfam" id="PF10405">
    <property type="entry name" value="BHD_3"/>
    <property type="match status" value="1"/>
</dbReference>
<dbReference type="InterPro" id="IPR018326">
    <property type="entry name" value="Rad4_beta-hairpin_dom1"/>
</dbReference>
<gene>
    <name evidence="10" type="ORF">PRZ48_000057</name>
</gene>
<evidence type="ECO:0000256" key="1">
    <source>
        <dbReference type="ARBA" id="ARBA00004123"/>
    </source>
</evidence>
<dbReference type="Gene3D" id="2.20.20.110">
    <property type="entry name" value="Rad4, beta-hairpin domain BHD1"/>
    <property type="match status" value="1"/>
</dbReference>
<feature type="compositionally biased region" description="Basic residues" evidence="6">
    <location>
        <begin position="1"/>
        <end position="10"/>
    </location>
</feature>
<feature type="compositionally biased region" description="Basic and acidic residues" evidence="6">
    <location>
        <begin position="1007"/>
        <end position="1025"/>
    </location>
</feature>
<feature type="region of interest" description="Disordered" evidence="6">
    <location>
        <begin position="343"/>
        <end position="393"/>
    </location>
</feature>
<keyword evidence="5" id="KW-0539">Nucleus</keyword>
<dbReference type="Pfam" id="PF10404">
    <property type="entry name" value="BHD_2"/>
    <property type="match status" value="1"/>
</dbReference>
<reference evidence="10 11" key="1">
    <citation type="journal article" date="2023" name="G3 (Bethesda)">
        <title>A chromosome-level genome assembly of Zasmidium syzygii isolated from banana leaves.</title>
        <authorList>
            <person name="van Westerhoven A.C."/>
            <person name="Mehrabi R."/>
            <person name="Talebi R."/>
            <person name="Steentjes M.B.F."/>
            <person name="Corcolon B."/>
            <person name="Chong P.A."/>
            <person name="Kema G.H.J."/>
            <person name="Seidl M.F."/>
        </authorList>
    </citation>
    <scope>NUCLEOTIDE SEQUENCE [LARGE SCALE GENOMIC DNA]</scope>
    <source>
        <strain evidence="10 11">P124</strain>
    </source>
</reference>
<keyword evidence="11" id="KW-1185">Reference proteome</keyword>
<feature type="region of interest" description="Disordered" evidence="6">
    <location>
        <begin position="143"/>
        <end position="166"/>
    </location>
</feature>
<evidence type="ECO:0000256" key="6">
    <source>
        <dbReference type="SAM" id="MobiDB-lite"/>
    </source>
</evidence>
<feature type="domain" description="Rad4 beta-hairpin" evidence="8">
    <location>
        <begin position="572"/>
        <end position="630"/>
    </location>
</feature>
<feature type="domain" description="Rad4 beta-hairpin" evidence="9">
    <location>
        <begin position="637"/>
        <end position="711"/>
    </location>
</feature>
<dbReference type="InterPro" id="IPR042488">
    <property type="entry name" value="Rad4_BHD3_sf"/>
</dbReference>
<dbReference type="SMART" id="SM01031">
    <property type="entry name" value="BHD_2"/>
    <property type="match status" value="1"/>
</dbReference>
<name>A0ABR0EXG0_ZASCE</name>